<sequence>IWIPFIQIKKALVGILGFKYKLRSPWPFEGLDELFAEAGQSCSCSMQLPVSGFGDIKLLENSSIDNEETEKSYSVFMTEFGDEDTMKKALVGFLGFELKLARMHWPLESSDELFADGGKHFCSCSLQQLPADRYQDIQVLDDGSCCSICLTEFEDEDMVTQLSECRHVFHLDCIQKWIHMDKLTCPICRSFLLSSDAVRCRDCLCNSTSFADSVQSSVSPVSSLYW</sequence>
<accession>A0AAN8W3L6</accession>
<keyword evidence="2 4" id="KW-0863">Zinc-finger</keyword>
<dbReference type="GO" id="GO:0008270">
    <property type="term" value="F:zinc ion binding"/>
    <property type="evidence" value="ECO:0007669"/>
    <property type="project" value="UniProtKB-KW"/>
</dbReference>
<feature type="non-terminal residue" evidence="6">
    <location>
        <position position="1"/>
    </location>
</feature>
<evidence type="ECO:0000256" key="3">
    <source>
        <dbReference type="ARBA" id="ARBA00022833"/>
    </source>
</evidence>
<dbReference type="InterPro" id="IPR001841">
    <property type="entry name" value="Znf_RING"/>
</dbReference>
<evidence type="ECO:0000256" key="2">
    <source>
        <dbReference type="ARBA" id="ARBA00022771"/>
    </source>
</evidence>
<dbReference type="PANTHER" id="PTHR45969">
    <property type="entry name" value="RING ZINC FINGER PROTEIN-RELATED"/>
    <property type="match status" value="1"/>
</dbReference>
<dbReference type="SMART" id="SM00744">
    <property type="entry name" value="RINGv"/>
    <property type="match status" value="1"/>
</dbReference>
<dbReference type="SMART" id="SM00184">
    <property type="entry name" value="RING"/>
    <property type="match status" value="1"/>
</dbReference>
<feature type="domain" description="RING-type" evidence="5">
    <location>
        <begin position="146"/>
        <end position="189"/>
    </location>
</feature>
<dbReference type="PANTHER" id="PTHR45969:SF9">
    <property type="entry name" value="RING-TYPE DOMAIN-CONTAINING PROTEIN"/>
    <property type="match status" value="1"/>
</dbReference>
<name>A0AAN8W3L6_9MAGN</name>
<dbReference type="AlphaFoldDB" id="A0AAN8W3L6"/>
<reference evidence="6 7" key="1">
    <citation type="submission" date="2023-12" db="EMBL/GenBank/DDBJ databases">
        <title>A high-quality genome assembly for Dillenia turbinata (Dilleniales).</title>
        <authorList>
            <person name="Chanderbali A."/>
        </authorList>
    </citation>
    <scope>NUCLEOTIDE SEQUENCE [LARGE SCALE GENOMIC DNA]</scope>
    <source>
        <strain evidence="6">LSX21</strain>
        <tissue evidence="6">Leaf</tissue>
    </source>
</reference>
<evidence type="ECO:0000256" key="4">
    <source>
        <dbReference type="PROSITE-ProRule" id="PRU00175"/>
    </source>
</evidence>
<organism evidence="6 7">
    <name type="scientific">Dillenia turbinata</name>
    <dbReference type="NCBI Taxonomy" id="194707"/>
    <lineage>
        <taxon>Eukaryota</taxon>
        <taxon>Viridiplantae</taxon>
        <taxon>Streptophyta</taxon>
        <taxon>Embryophyta</taxon>
        <taxon>Tracheophyta</taxon>
        <taxon>Spermatophyta</taxon>
        <taxon>Magnoliopsida</taxon>
        <taxon>eudicotyledons</taxon>
        <taxon>Gunneridae</taxon>
        <taxon>Pentapetalae</taxon>
        <taxon>Dilleniales</taxon>
        <taxon>Dilleniaceae</taxon>
        <taxon>Dillenia</taxon>
    </lineage>
</organism>
<evidence type="ECO:0000313" key="6">
    <source>
        <dbReference type="EMBL" id="KAK6945534.1"/>
    </source>
</evidence>
<dbReference type="GO" id="GO:0016567">
    <property type="term" value="P:protein ubiquitination"/>
    <property type="evidence" value="ECO:0007669"/>
    <property type="project" value="TreeGrafter"/>
</dbReference>
<protein>
    <submittedName>
        <fullName evidence="6">Zinc finger, RING-type</fullName>
    </submittedName>
</protein>
<comment type="caution">
    <text evidence="6">The sequence shown here is derived from an EMBL/GenBank/DDBJ whole genome shotgun (WGS) entry which is preliminary data.</text>
</comment>
<dbReference type="PROSITE" id="PS50089">
    <property type="entry name" value="ZF_RING_2"/>
    <property type="match status" value="1"/>
</dbReference>
<keyword evidence="3" id="KW-0862">Zinc</keyword>
<evidence type="ECO:0000313" key="7">
    <source>
        <dbReference type="Proteomes" id="UP001370490"/>
    </source>
</evidence>
<dbReference type="GO" id="GO:0061630">
    <property type="term" value="F:ubiquitin protein ligase activity"/>
    <property type="evidence" value="ECO:0007669"/>
    <property type="project" value="TreeGrafter"/>
</dbReference>
<dbReference type="SUPFAM" id="SSF57850">
    <property type="entry name" value="RING/U-box"/>
    <property type="match status" value="1"/>
</dbReference>
<dbReference type="Proteomes" id="UP001370490">
    <property type="component" value="Unassembled WGS sequence"/>
</dbReference>
<keyword evidence="1" id="KW-0479">Metal-binding</keyword>
<gene>
    <name evidence="6" type="ORF">RJ641_013078</name>
</gene>
<dbReference type="Pfam" id="PF13639">
    <property type="entry name" value="zf-RING_2"/>
    <property type="match status" value="1"/>
</dbReference>
<proteinExistence type="predicted"/>
<dbReference type="EMBL" id="JBAMMX010000002">
    <property type="protein sequence ID" value="KAK6945534.1"/>
    <property type="molecule type" value="Genomic_DNA"/>
</dbReference>
<dbReference type="InterPro" id="IPR013083">
    <property type="entry name" value="Znf_RING/FYVE/PHD"/>
</dbReference>
<evidence type="ECO:0000259" key="5">
    <source>
        <dbReference type="PROSITE" id="PS50089"/>
    </source>
</evidence>
<dbReference type="Gene3D" id="3.30.40.10">
    <property type="entry name" value="Zinc/RING finger domain, C3HC4 (zinc finger)"/>
    <property type="match status" value="1"/>
</dbReference>
<keyword evidence="7" id="KW-1185">Reference proteome</keyword>
<dbReference type="InterPro" id="IPR011016">
    <property type="entry name" value="Znf_RING-CH"/>
</dbReference>
<evidence type="ECO:0000256" key="1">
    <source>
        <dbReference type="ARBA" id="ARBA00022723"/>
    </source>
</evidence>